<dbReference type="EMBL" id="QXBN01000026">
    <property type="protein sequence ID" value="RIT32104.1"/>
    <property type="molecule type" value="Genomic_DNA"/>
</dbReference>
<gene>
    <name evidence="1" type="ORF">D2E76_23970</name>
</gene>
<name>A0ABD7HI66_9MYCO</name>
<evidence type="ECO:0000313" key="1">
    <source>
        <dbReference type="EMBL" id="RIT32104.1"/>
    </source>
</evidence>
<accession>A0ABD7HI66</accession>
<reference evidence="1 2" key="1">
    <citation type="submission" date="2018-08" db="EMBL/GenBank/DDBJ databases">
        <title>Linezolid Resistance in Mycobacterium abscessus: MIC Distribution and Comprehensive Investigation of Resistance Mechanisms.</title>
        <authorList>
            <person name="Ye M."/>
            <person name="Xu L."/>
            <person name="Zou Y."/>
            <person name="Li B."/>
            <person name="Guo Q."/>
            <person name="Zhang Y."/>
            <person name="Zhan M."/>
            <person name="Xu B."/>
            <person name="Yu F."/>
            <person name="Zhang Z."/>
            <person name="Chu H."/>
        </authorList>
    </citation>
    <scope>NUCLEOTIDE SEQUENCE [LARGE SCALE GENOMIC DNA]</scope>
    <source>
        <strain evidence="1 2">G143</strain>
    </source>
</reference>
<organism evidence="1 2">
    <name type="scientific">Mycobacteroides abscessus</name>
    <dbReference type="NCBI Taxonomy" id="36809"/>
    <lineage>
        <taxon>Bacteria</taxon>
        <taxon>Bacillati</taxon>
        <taxon>Actinomycetota</taxon>
        <taxon>Actinomycetes</taxon>
        <taxon>Mycobacteriales</taxon>
        <taxon>Mycobacteriaceae</taxon>
        <taxon>Mycobacteroides</taxon>
    </lineage>
</organism>
<dbReference type="AlphaFoldDB" id="A0ABD7HI66"/>
<dbReference type="Proteomes" id="UP000284557">
    <property type="component" value="Unassembled WGS sequence"/>
</dbReference>
<comment type="caution">
    <text evidence="1">The sequence shown here is derived from an EMBL/GenBank/DDBJ whole genome shotgun (WGS) entry which is preliminary data.</text>
</comment>
<evidence type="ECO:0000313" key="2">
    <source>
        <dbReference type="Proteomes" id="UP000284557"/>
    </source>
</evidence>
<proteinExistence type="predicted"/>
<protein>
    <submittedName>
        <fullName evidence="1">Uncharacterized protein</fullName>
    </submittedName>
</protein>
<sequence length="110" mass="11539">MTIGHVSHQTPHASVVVSLGAIKAVRLGTGIDRVVEVEFDGGTLLTLAPEVLDDIMRERVQQVVAQMDRAGVGGPTGTLIDGAARLGGVLGCEPWRDPWSEQGNRSGAAR</sequence>
<dbReference type="RefSeq" id="WP_054430115.1">
    <property type="nucleotide sequence ID" value="NZ_QXBN01000026.1"/>
</dbReference>